<feature type="transmembrane region" description="Helical" evidence="2">
    <location>
        <begin position="716"/>
        <end position="736"/>
    </location>
</feature>
<sequence>AHDLERVDRMSDKSGAEPPDMTRDAPPPGVPYENGSWASALAASLVVHAPMPEFCASNLTSVFLGVDDIWVVLANGAATELEAIPVLERGAVCRGPLLADWPLPPGAPSLSRMVMDSKNVEELMGEALESAPDYSDLEELRRRGAVGWCQAAPLACDAPHATLLGALLLTGRGPRPTMDAAWLADWACEMAQTIAHASVQVMEASLDVLRVVFPPKVLEQLVAGAVRARSPSRILGLAAELAEEEVAPCPDARTGAEGAAEAASENPAVAQEGNAASGGAASGGAASGGAASGGAGQSGGSGGPAGPGGAGATPPRGGTPSPAPSHAISLDGSASSGAGPTPFAAAAGALRPWADGSGPAPPSRAGSAAAGPGDAAAVGARLGSAPGSLRLSRAGTASPMDMLRAGSLESDTSFLFDDALPWSPHSSELSGFEDLLAEDAAAHAQRRPSAALDRAYSRSSERDAAGRWGGSGSDPEAIAAAGSPHHSPDGPLAWQGAAAQAAATVAASQQQAGAAGGPPSPRSALGNRSPSQAQLAARLASIAEGSSGSLESSLGMGRDPRTRTLEAVAAGLAADALVAVHRSSTNDTSAGVAAEAAGSLESDLGASPPAWRGGVGAAAVLRRRRQRWNLAFVDADLEDGYEAWAAALALRADALAGALWVLALAAAVEGLVRGGSLLSLGGLTACLGLMALAIPAPLSFFHPTWWATHRLAAVTLLRVVCCLACVVQVTIAEASVAGAGTLHELQRYACTLSMIMCSLCYPVPLAVHIPLQLACLWLTSAGYSLGSSSREGLHPLTLRLGAGFLASTWLTWWWEQAARRRFLRTSAHVEAAAAMSSEVSAAAFRLE</sequence>
<feature type="compositionally biased region" description="Low complexity" evidence="1">
    <location>
        <begin position="332"/>
        <end position="375"/>
    </location>
</feature>
<evidence type="ECO:0000313" key="3">
    <source>
        <dbReference type="EMBL" id="JAT68906.1"/>
    </source>
</evidence>
<protein>
    <submittedName>
        <fullName evidence="3">Uncharacterized protein</fullName>
    </submittedName>
</protein>
<organism evidence="3">
    <name type="scientific">Auxenochlorella protothecoides</name>
    <name type="common">Green microalga</name>
    <name type="synonym">Chlorella protothecoides</name>
    <dbReference type="NCBI Taxonomy" id="3075"/>
    <lineage>
        <taxon>Eukaryota</taxon>
        <taxon>Viridiplantae</taxon>
        <taxon>Chlorophyta</taxon>
        <taxon>core chlorophytes</taxon>
        <taxon>Trebouxiophyceae</taxon>
        <taxon>Chlorellales</taxon>
        <taxon>Chlorellaceae</taxon>
        <taxon>Auxenochlorella</taxon>
    </lineage>
</organism>
<feature type="non-terminal residue" evidence="3">
    <location>
        <position position="1"/>
    </location>
</feature>
<evidence type="ECO:0000256" key="2">
    <source>
        <dbReference type="SAM" id="Phobius"/>
    </source>
</evidence>
<feature type="compositionally biased region" description="Basic and acidic residues" evidence="1">
    <location>
        <begin position="1"/>
        <end position="23"/>
    </location>
</feature>
<feature type="transmembrane region" description="Helical" evidence="2">
    <location>
        <begin position="793"/>
        <end position="814"/>
    </location>
</feature>
<evidence type="ECO:0000256" key="1">
    <source>
        <dbReference type="SAM" id="MobiDB-lite"/>
    </source>
</evidence>
<keyword evidence="2" id="KW-0472">Membrane</keyword>
<dbReference type="AlphaFoldDB" id="A0A1D1ZPJ0"/>
<feature type="region of interest" description="Disordered" evidence="1">
    <location>
        <begin position="251"/>
        <end position="375"/>
    </location>
</feature>
<keyword evidence="2" id="KW-1133">Transmembrane helix</keyword>
<feature type="region of interest" description="Disordered" evidence="1">
    <location>
        <begin position="1"/>
        <end position="31"/>
    </location>
</feature>
<name>A0A1D1ZPJ0_AUXPR</name>
<feature type="compositionally biased region" description="Gly residues" evidence="1">
    <location>
        <begin position="280"/>
        <end position="311"/>
    </location>
</feature>
<feature type="compositionally biased region" description="Low complexity" evidence="1">
    <location>
        <begin position="252"/>
        <end position="279"/>
    </location>
</feature>
<accession>A0A1D1ZPJ0</accession>
<feature type="compositionally biased region" description="Basic and acidic residues" evidence="1">
    <location>
        <begin position="455"/>
        <end position="465"/>
    </location>
</feature>
<dbReference type="EMBL" id="GDKF01009716">
    <property type="protein sequence ID" value="JAT68906.1"/>
    <property type="molecule type" value="Transcribed_RNA"/>
</dbReference>
<feature type="region of interest" description="Disordered" evidence="1">
    <location>
        <begin position="445"/>
        <end position="537"/>
    </location>
</feature>
<feature type="transmembrane region" description="Helical" evidence="2">
    <location>
        <begin position="643"/>
        <end position="665"/>
    </location>
</feature>
<gene>
    <name evidence="3" type="ORF">g.3936</name>
</gene>
<proteinExistence type="predicted"/>
<feature type="transmembrane region" description="Helical" evidence="2">
    <location>
        <begin position="748"/>
        <end position="773"/>
    </location>
</feature>
<keyword evidence="2" id="KW-0812">Transmembrane</keyword>
<feature type="compositionally biased region" description="Low complexity" evidence="1">
    <location>
        <begin position="493"/>
        <end position="513"/>
    </location>
</feature>
<feature type="transmembrane region" description="Helical" evidence="2">
    <location>
        <begin position="677"/>
        <end position="696"/>
    </location>
</feature>
<reference evidence="3" key="1">
    <citation type="submission" date="2015-08" db="EMBL/GenBank/DDBJ databases">
        <authorList>
            <person name="Babu N.S."/>
            <person name="Beckwith C.J."/>
            <person name="Beseler K.G."/>
            <person name="Brison A."/>
            <person name="Carone J.V."/>
            <person name="Caskin T.P."/>
            <person name="Diamond M."/>
            <person name="Durham M.E."/>
            <person name="Foxe J.M."/>
            <person name="Go M."/>
            <person name="Henderson B.A."/>
            <person name="Jones I.B."/>
            <person name="McGettigan J.A."/>
            <person name="Micheletti S.J."/>
            <person name="Nasrallah M.E."/>
            <person name="Ortiz D."/>
            <person name="Piller C.R."/>
            <person name="Privatt S.R."/>
            <person name="Schneider S.L."/>
            <person name="Sharp S."/>
            <person name="Smith T.C."/>
            <person name="Stanton J.D."/>
            <person name="Ullery H.E."/>
            <person name="Wilson R.J."/>
            <person name="Serrano M.G."/>
            <person name="Buck G."/>
            <person name="Lee V."/>
            <person name="Wang Y."/>
            <person name="Carvalho R."/>
            <person name="Voegtly L."/>
            <person name="Shi R."/>
            <person name="Duckworth R."/>
            <person name="Johnson A."/>
            <person name="Loviza R."/>
            <person name="Walstead R."/>
            <person name="Shah Z."/>
            <person name="Kiflezghi M."/>
            <person name="Wade K."/>
            <person name="Ball S.L."/>
            <person name="Bradley K.W."/>
            <person name="Asai D.J."/>
            <person name="Bowman C.A."/>
            <person name="Russell D.A."/>
            <person name="Pope W.H."/>
            <person name="Jacobs-Sera D."/>
            <person name="Hendrix R.W."/>
            <person name="Hatfull G.F."/>
        </authorList>
    </citation>
    <scope>NUCLEOTIDE SEQUENCE</scope>
</reference>